<keyword evidence="3 6" id="KW-0812">Transmembrane</keyword>
<gene>
    <name evidence="8" type="ORF">EOI86_12890</name>
</gene>
<dbReference type="GO" id="GO:0012505">
    <property type="term" value="C:endomembrane system"/>
    <property type="evidence" value="ECO:0007669"/>
    <property type="project" value="UniProtKB-SubCell"/>
</dbReference>
<dbReference type="AlphaFoldDB" id="A0A3S2W4A1"/>
<evidence type="ECO:0000256" key="4">
    <source>
        <dbReference type="ARBA" id="ARBA00022989"/>
    </source>
</evidence>
<feature type="domain" description="Major facilitator superfamily (MFS) profile" evidence="7">
    <location>
        <begin position="241"/>
        <end position="422"/>
    </location>
</feature>
<dbReference type="OrthoDB" id="9768783at2"/>
<dbReference type="InterPro" id="IPR020846">
    <property type="entry name" value="MFS_dom"/>
</dbReference>
<keyword evidence="2" id="KW-0813">Transport</keyword>
<feature type="transmembrane region" description="Helical" evidence="6">
    <location>
        <begin position="12"/>
        <end position="36"/>
    </location>
</feature>
<dbReference type="Gene3D" id="1.20.1250.20">
    <property type="entry name" value="MFS general substrate transporter like domains"/>
    <property type="match status" value="1"/>
</dbReference>
<dbReference type="SUPFAM" id="SSF103473">
    <property type="entry name" value="MFS general substrate transporter"/>
    <property type="match status" value="1"/>
</dbReference>
<evidence type="ECO:0000259" key="7">
    <source>
        <dbReference type="PROSITE" id="PS50850"/>
    </source>
</evidence>
<evidence type="ECO:0000256" key="3">
    <source>
        <dbReference type="ARBA" id="ARBA00022692"/>
    </source>
</evidence>
<dbReference type="InterPro" id="IPR050495">
    <property type="entry name" value="ATG22/LtaA_families"/>
</dbReference>
<dbReference type="PROSITE" id="PS50850">
    <property type="entry name" value="MFS"/>
    <property type="match status" value="1"/>
</dbReference>
<name>A0A3S2W4A1_9PROT</name>
<feature type="transmembrane region" description="Helical" evidence="6">
    <location>
        <begin position="104"/>
        <end position="126"/>
    </location>
</feature>
<feature type="transmembrane region" description="Helical" evidence="6">
    <location>
        <begin position="307"/>
        <end position="325"/>
    </location>
</feature>
<comment type="subcellular location">
    <subcellularLocation>
        <location evidence="1">Endomembrane system</location>
        <topology evidence="1">Multi-pass membrane protein</topology>
    </subcellularLocation>
</comment>
<feature type="transmembrane region" description="Helical" evidence="6">
    <location>
        <begin position="245"/>
        <end position="266"/>
    </location>
</feature>
<dbReference type="Proteomes" id="UP000287447">
    <property type="component" value="Unassembled WGS sequence"/>
</dbReference>
<feature type="transmembrane region" description="Helical" evidence="6">
    <location>
        <begin position="397"/>
        <end position="416"/>
    </location>
</feature>
<dbReference type="PANTHER" id="PTHR23519:SF1">
    <property type="entry name" value="AUTOPHAGY-RELATED PROTEIN 22"/>
    <property type="match status" value="1"/>
</dbReference>
<dbReference type="PANTHER" id="PTHR23519">
    <property type="entry name" value="AUTOPHAGY-RELATED PROTEIN 22"/>
    <property type="match status" value="1"/>
</dbReference>
<dbReference type="EMBL" id="SADE01000002">
    <property type="protein sequence ID" value="RVU36120.1"/>
    <property type="molecule type" value="Genomic_DNA"/>
</dbReference>
<feature type="transmembrane region" description="Helical" evidence="6">
    <location>
        <begin position="188"/>
        <end position="207"/>
    </location>
</feature>
<proteinExistence type="predicted"/>
<keyword evidence="9" id="KW-1185">Reference proteome</keyword>
<reference evidence="9" key="1">
    <citation type="submission" date="2019-01" db="EMBL/GenBank/DDBJ databases">
        <title>Gri0909 isolated from a small marine red alga.</title>
        <authorList>
            <person name="Kim J."/>
            <person name="Jeong S.E."/>
            <person name="Jeon C.O."/>
        </authorList>
    </citation>
    <scope>NUCLEOTIDE SEQUENCE [LARGE SCALE GENOMIC DNA]</scope>
    <source>
        <strain evidence="9">Gri0909</strain>
    </source>
</reference>
<dbReference type="GO" id="GO:0022857">
    <property type="term" value="F:transmembrane transporter activity"/>
    <property type="evidence" value="ECO:0007669"/>
    <property type="project" value="InterPro"/>
</dbReference>
<keyword evidence="4 6" id="KW-1133">Transmembrane helix</keyword>
<feature type="transmembrane region" description="Helical" evidence="6">
    <location>
        <begin position="331"/>
        <end position="354"/>
    </location>
</feature>
<evidence type="ECO:0000256" key="6">
    <source>
        <dbReference type="SAM" id="Phobius"/>
    </source>
</evidence>
<feature type="transmembrane region" description="Helical" evidence="6">
    <location>
        <begin position="80"/>
        <end position="98"/>
    </location>
</feature>
<evidence type="ECO:0000256" key="5">
    <source>
        <dbReference type="ARBA" id="ARBA00023136"/>
    </source>
</evidence>
<feature type="transmembrane region" description="Helical" evidence="6">
    <location>
        <begin position="147"/>
        <end position="168"/>
    </location>
</feature>
<evidence type="ECO:0000313" key="8">
    <source>
        <dbReference type="EMBL" id="RVU36120.1"/>
    </source>
</evidence>
<dbReference type="InterPro" id="IPR024671">
    <property type="entry name" value="Atg22-like"/>
</dbReference>
<feature type="transmembrane region" description="Helical" evidence="6">
    <location>
        <begin position="48"/>
        <end position="68"/>
    </location>
</feature>
<protein>
    <submittedName>
        <fullName evidence="8">MFS transporter</fullName>
    </submittedName>
</protein>
<dbReference type="InterPro" id="IPR036259">
    <property type="entry name" value="MFS_trans_sf"/>
</dbReference>
<evidence type="ECO:0000256" key="2">
    <source>
        <dbReference type="ARBA" id="ARBA00022448"/>
    </source>
</evidence>
<organism evidence="8 9">
    <name type="scientific">Hwanghaeella grinnelliae</name>
    <dbReference type="NCBI Taxonomy" id="2500179"/>
    <lineage>
        <taxon>Bacteria</taxon>
        <taxon>Pseudomonadati</taxon>
        <taxon>Pseudomonadota</taxon>
        <taxon>Alphaproteobacteria</taxon>
        <taxon>Rhodospirillales</taxon>
        <taxon>Rhodospirillaceae</taxon>
        <taxon>Hwanghaeella</taxon>
    </lineage>
</organism>
<feature type="transmembrane region" description="Helical" evidence="6">
    <location>
        <begin position="278"/>
        <end position="298"/>
    </location>
</feature>
<comment type="caution">
    <text evidence="8">The sequence shown here is derived from an EMBL/GenBank/DDBJ whole genome shotgun (WGS) entry which is preliminary data.</text>
</comment>
<feature type="transmembrane region" description="Helical" evidence="6">
    <location>
        <begin position="366"/>
        <end position="385"/>
    </location>
</feature>
<evidence type="ECO:0000313" key="9">
    <source>
        <dbReference type="Proteomes" id="UP000287447"/>
    </source>
</evidence>
<evidence type="ECO:0000256" key="1">
    <source>
        <dbReference type="ARBA" id="ARBA00004127"/>
    </source>
</evidence>
<keyword evidence="5 6" id="KW-0472">Membrane</keyword>
<accession>A0A3S2W4A1</accession>
<dbReference type="Pfam" id="PF11700">
    <property type="entry name" value="ATG22"/>
    <property type="match status" value="2"/>
</dbReference>
<dbReference type="RefSeq" id="WP_127765596.1">
    <property type="nucleotide sequence ID" value="NZ_SADE01000002.1"/>
</dbReference>
<sequence length="422" mass="44297">MQIAKRATAGWCLYDWANSAFPTIIGTFIFSVYFAQGIYGDADEGAKSWAYALSISGLIVAVVSPVLGAIADHAGGLKRWLGLFTAMAAIGSCLLWFAEPDPAYAIFALVIVVLSAASLDLGQVFYNALLTPNAPAHMLGRVSGWGWGVGYLGGLTALALTLVGFVGLGDMLQPLFALDRESAQHVRIVGPMTGIWFAVFCLPLFLFSKDFPPTGLSVAQAVPKGLSVLARTLGELPRHGHMLRFLIASAIYRDGLTTLFAVGGLYAAGVHGMDTGQILIFAIGLNVTAGLGAAGFAWMDDGIGSRITVLVSLVGLILVGVPLLLVDDITLFIAFALVLGIFVGPTQAASRSLMARLAPNDKEAEYFGLYSLTGKAAAIFGPALYGLGTEIFDSQRAGMAIVVTMFAVGAAILLTVREPERA</sequence>